<sequence length="109" mass="11707">MSGVITTITSSSTSTPPITPVTSSEVDKIFFASSIDRRYSIQDSHGTILASTSEYLTSALIEQWLQHCPTASATLTLDGGDTIDLPVYALRRRNAVVANLPDSPIHRAT</sequence>
<dbReference type="OrthoDB" id="2209631at2759"/>
<organism evidence="1 2">
    <name type="scientific">Circinella minor</name>
    <dbReference type="NCBI Taxonomy" id="1195481"/>
    <lineage>
        <taxon>Eukaryota</taxon>
        <taxon>Fungi</taxon>
        <taxon>Fungi incertae sedis</taxon>
        <taxon>Mucoromycota</taxon>
        <taxon>Mucoromycotina</taxon>
        <taxon>Mucoromycetes</taxon>
        <taxon>Mucorales</taxon>
        <taxon>Lichtheimiaceae</taxon>
        <taxon>Circinella</taxon>
    </lineage>
</organism>
<gene>
    <name evidence="1" type="ORF">INT45_009147</name>
</gene>
<evidence type="ECO:0000313" key="2">
    <source>
        <dbReference type="Proteomes" id="UP000646827"/>
    </source>
</evidence>
<dbReference type="Proteomes" id="UP000646827">
    <property type="component" value="Unassembled WGS sequence"/>
</dbReference>
<name>A0A8H7SFD3_9FUNG</name>
<reference evidence="1 2" key="1">
    <citation type="submission" date="2020-12" db="EMBL/GenBank/DDBJ databases">
        <title>Metabolic potential, ecology and presence of endohyphal bacteria is reflected in genomic diversity of Mucoromycotina.</title>
        <authorList>
            <person name="Muszewska A."/>
            <person name="Okrasinska A."/>
            <person name="Steczkiewicz K."/>
            <person name="Drgas O."/>
            <person name="Orlowska M."/>
            <person name="Perlinska-Lenart U."/>
            <person name="Aleksandrzak-Piekarczyk T."/>
            <person name="Szatraj K."/>
            <person name="Zielenkiewicz U."/>
            <person name="Pilsyk S."/>
            <person name="Malc E."/>
            <person name="Mieczkowski P."/>
            <person name="Kruszewska J.S."/>
            <person name="Biernat P."/>
            <person name="Pawlowska J."/>
        </authorList>
    </citation>
    <scope>NUCLEOTIDE SEQUENCE [LARGE SCALE GENOMIC DNA]</scope>
    <source>
        <strain evidence="1 2">CBS 142.35</strain>
    </source>
</reference>
<proteinExistence type="predicted"/>
<accession>A0A8H7SFD3</accession>
<protein>
    <submittedName>
        <fullName evidence="1">Uncharacterized protein</fullName>
    </submittedName>
</protein>
<comment type="caution">
    <text evidence="1">The sequence shown here is derived from an EMBL/GenBank/DDBJ whole genome shotgun (WGS) entry which is preliminary data.</text>
</comment>
<dbReference type="AlphaFoldDB" id="A0A8H7SFD3"/>
<evidence type="ECO:0000313" key="1">
    <source>
        <dbReference type="EMBL" id="KAG2228101.1"/>
    </source>
</evidence>
<dbReference type="EMBL" id="JAEPRB010000002">
    <property type="protein sequence ID" value="KAG2228101.1"/>
    <property type="molecule type" value="Genomic_DNA"/>
</dbReference>
<keyword evidence="2" id="KW-1185">Reference proteome</keyword>